<dbReference type="PRINTS" id="PR00080">
    <property type="entry name" value="SDRFAMILY"/>
</dbReference>
<dbReference type="Pfam" id="PF00106">
    <property type="entry name" value="adh_short"/>
    <property type="match status" value="1"/>
</dbReference>
<keyword evidence="2" id="KW-0560">Oxidoreductase</keyword>
<feature type="transmembrane region" description="Helical" evidence="5">
    <location>
        <begin position="6"/>
        <end position="28"/>
    </location>
</feature>
<evidence type="ECO:0000256" key="2">
    <source>
        <dbReference type="ARBA" id="ARBA00023002"/>
    </source>
</evidence>
<evidence type="ECO:0000313" key="7">
    <source>
        <dbReference type="Proteomes" id="UP000199214"/>
    </source>
</evidence>
<dbReference type="InterPro" id="IPR036291">
    <property type="entry name" value="NAD(P)-bd_dom_sf"/>
</dbReference>
<evidence type="ECO:0000313" key="6">
    <source>
        <dbReference type="EMBL" id="SEK98557.1"/>
    </source>
</evidence>
<evidence type="ECO:0000256" key="4">
    <source>
        <dbReference type="SAM" id="MobiDB-lite"/>
    </source>
</evidence>
<dbReference type="InterPro" id="IPR020904">
    <property type="entry name" value="Sc_DH/Rdtase_CS"/>
</dbReference>
<dbReference type="PANTHER" id="PTHR44196">
    <property type="entry name" value="DEHYDROGENASE/REDUCTASE SDR FAMILY MEMBER 7B"/>
    <property type="match status" value="1"/>
</dbReference>
<dbReference type="AlphaFoldDB" id="A0A1H7LJJ9"/>
<evidence type="ECO:0000256" key="1">
    <source>
        <dbReference type="ARBA" id="ARBA00006484"/>
    </source>
</evidence>
<dbReference type="OrthoDB" id="9781689at2"/>
<keyword evidence="5" id="KW-1133">Transmembrane helix</keyword>
<evidence type="ECO:0000256" key="3">
    <source>
        <dbReference type="RuleBase" id="RU000363"/>
    </source>
</evidence>
<dbReference type="PANTHER" id="PTHR44196:SF1">
    <property type="entry name" value="DEHYDROGENASE_REDUCTASE SDR FAMILY MEMBER 7B"/>
    <property type="match status" value="1"/>
</dbReference>
<keyword evidence="7" id="KW-1185">Reference proteome</keyword>
<keyword evidence="5" id="KW-0812">Transmembrane</keyword>
<dbReference type="RefSeq" id="WP_093004384.1">
    <property type="nucleotide sequence ID" value="NZ_FNZZ01000002.1"/>
</dbReference>
<protein>
    <submittedName>
        <fullName evidence="6">Short-chain dehydrogenase</fullName>
    </submittedName>
</protein>
<dbReference type="GO" id="GO:0016020">
    <property type="term" value="C:membrane"/>
    <property type="evidence" value="ECO:0007669"/>
    <property type="project" value="TreeGrafter"/>
</dbReference>
<dbReference type="PRINTS" id="PR00081">
    <property type="entry name" value="GDHRDH"/>
</dbReference>
<name>A0A1H7LJJ9_9SPHN</name>
<dbReference type="PROSITE" id="PS00061">
    <property type="entry name" value="ADH_SHORT"/>
    <property type="match status" value="1"/>
</dbReference>
<feature type="region of interest" description="Disordered" evidence="4">
    <location>
        <begin position="271"/>
        <end position="295"/>
    </location>
</feature>
<feature type="transmembrane region" description="Helical" evidence="5">
    <location>
        <begin position="301"/>
        <end position="321"/>
    </location>
</feature>
<dbReference type="Proteomes" id="UP000199214">
    <property type="component" value="Unassembled WGS sequence"/>
</dbReference>
<accession>A0A1H7LJJ9</accession>
<dbReference type="EMBL" id="FNZZ01000002">
    <property type="protein sequence ID" value="SEK98557.1"/>
    <property type="molecule type" value="Genomic_DNA"/>
</dbReference>
<dbReference type="GO" id="GO:0016491">
    <property type="term" value="F:oxidoreductase activity"/>
    <property type="evidence" value="ECO:0007669"/>
    <property type="project" value="UniProtKB-KW"/>
</dbReference>
<gene>
    <name evidence="6" type="ORF">SAMN05216382_1244</name>
</gene>
<evidence type="ECO:0000256" key="5">
    <source>
        <dbReference type="SAM" id="Phobius"/>
    </source>
</evidence>
<proteinExistence type="inferred from homology"/>
<dbReference type="Gene3D" id="3.40.50.720">
    <property type="entry name" value="NAD(P)-binding Rossmann-like Domain"/>
    <property type="match status" value="1"/>
</dbReference>
<dbReference type="STRING" id="1855283.SAMN05216382_1244"/>
<keyword evidence="5" id="KW-0472">Membrane</keyword>
<sequence length="326" mass="33596">MSKRSSILRIVITGASSGIGAATALAFAKKGAHLVLAARGQAGLEDIAAKVRAAGGTAEVRSVDVTDAAAVAAFAAEAKAILGEIDLWFSNVGVGVVGKYQDVPMADHKQVIDANLLGHMNDAHAVWPIFLAQDRGTWVNMISVGGFFATPYAAAYAASKFGLRGFSQALRAEVSKHPHIHVCDVYPTFVDTPGIDHTGNYTGATLSLPPGALAPETVAKAVVKLAKRPRNTTVIGAPACAMKLGQFAAPNLGAAIMNGFMDVWSDRAESGEDDAGALHEPPAAASGVDGGRRHPERRRKAGIVAGGVAAAGLAGLAAFLWGRHHD</sequence>
<comment type="similarity">
    <text evidence="1 3">Belongs to the short-chain dehydrogenases/reductases (SDR) family.</text>
</comment>
<organism evidence="6 7">
    <name type="scientific">Sphingomonas palmae</name>
    <dbReference type="NCBI Taxonomy" id="1855283"/>
    <lineage>
        <taxon>Bacteria</taxon>
        <taxon>Pseudomonadati</taxon>
        <taxon>Pseudomonadota</taxon>
        <taxon>Alphaproteobacteria</taxon>
        <taxon>Sphingomonadales</taxon>
        <taxon>Sphingomonadaceae</taxon>
        <taxon>Sphingomonas</taxon>
    </lineage>
</organism>
<dbReference type="NCBIfam" id="NF004792">
    <property type="entry name" value="PRK06139.1"/>
    <property type="match status" value="1"/>
</dbReference>
<dbReference type="SUPFAM" id="SSF51735">
    <property type="entry name" value="NAD(P)-binding Rossmann-fold domains"/>
    <property type="match status" value="1"/>
</dbReference>
<dbReference type="InterPro" id="IPR002347">
    <property type="entry name" value="SDR_fam"/>
</dbReference>
<reference evidence="7" key="1">
    <citation type="submission" date="2016-10" db="EMBL/GenBank/DDBJ databases">
        <authorList>
            <person name="Varghese N."/>
            <person name="Submissions S."/>
        </authorList>
    </citation>
    <scope>NUCLEOTIDE SEQUENCE [LARGE SCALE GENOMIC DNA]</scope>
    <source>
        <strain evidence="7">JS21-1</strain>
    </source>
</reference>